<dbReference type="GO" id="GO:0016082">
    <property type="term" value="P:synaptic vesicle priming"/>
    <property type="evidence" value="ECO:0007669"/>
    <property type="project" value="TreeGrafter"/>
</dbReference>
<dbReference type="Pfam" id="PF00168">
    <property type="entry name" value="C2"/>
    <property type="match status" value="1"/>
</dbReference>
<feature type="domain" description="C2" evidence="3">
    <location>
        <begin position="10"/>
        <end position="122"/>
    </location>
</feature>
<evidence type="ECO:0000256" key="1">
    <source>
        <dbReference type="SAM" id="Coils"/>
    </source>
</evidence>
<keyword evidence="5" id="KW-1185">Reference proteome</keyword>
<dbReference type="GO" id="GO:0016081">
    <property type="term" value="P:synaptic vesicle docking"/>
    <property type="evidence" value="ECO:0007669"/>
    <property type="project" value="TreeGrafter"/>
</dbReference>
<comment type="caution">
    <text evidence="4">The sequence shown here is derived from an EMBL/GenBank/DDBJ whole genome shotgun (WGS) entry which is preliminary data.</text>
</comment>
<gene>
    <name evidence="4" type="ORF">O3G_MSEX003622</name>
</gene>
<dbReference type="GO" id="GO:0043195">
    <property type="term" value="C:terminal bouton"/>
    <property type="evidence" value="ECO:0007669"/>
    <property type="project" value="TreeGrafter"/>
</dbReference>
<dbReference type="Proteomes" id="UP000791440">
    <property type="component" value="Unassembled WGS sequence"/>
</dbReference>
<feature type="compositionally biased region" description="Low complexity" evidence="2">
    <location>
        <begin position="649"/>
        <end position="668"/>
    </location>
</feature>
<dbReference type="GO" id="GO:0042734">
    <property type="term" value="C:presynaptic membrane"/>
    <property type="evidence" value="ECO:0007669"/>
    <property type="project" value="TreeGrafter"/>
</dbReference>
<feature type="compositionally biased region" description="Basic and acidic residues" evidence="2">
    <location>
        <begin position="969"/>
        <end position="979"/>
    </location>
</feature>
<feature type="region of interest" description="Disordered" evidence="2">
    <location>
        <begin position="393"/>
        <end position="483"/>
    </location>
</feature>
<dbReference type="GO" id="GO:0017075">
    <property type="term" value="F:syntaxin-1 binding"/>
    <property type="evidence" value="ECO:0007669"/>
    <property type="project" value="TreeGrafter"/>
</dbReference>
<dbReference type="InterPro" id="IPR000008">
    <property type="entry name" value="C2_dom"/>
</dbReference>
<feature type="compositionally biased region" description="Pro residues" evidence="2">
    <location>
        <begin position="462"/>
        <end position="472"/>
    </location>
</feature>
<evidence type="ECO:0000259" key="3">
    <source>
        <dbReference type="PROSITE" id="PS50004"/>
    </source>
</evidence>
<evidence type="ECO:0000256" key="2">
    <source>
        <dbReference type="SAM" id="MobiDB-lite"/>
    </source>
</evidence>
<feature type="compositionally biased region" description="Polar residues" evidence="2">
    <location>
        <begin position="931"/>
        <end position="967"/>
    </location>
</feature>
<dbReference type="GO" id="GO:0005516">
    <property type="term" value="F:calmodulin binding"/>
    <property type="evidence" value="ECO:0007669"/>
    <property type="project" value="TreeGrafter"/>
</dbReference>
<dbReference type="GO" id="GO:0019992">
    <property type="term" value="F:diacylglycerol binding"/>
    <property type="evidence" value="ECO:0007669"/>
    <property type="project" value="InterPro"/>
</dbReference>
<protein>
    <recommendedName>
        <fullName evidence="3">C2 domain-containing protein</fullName>
    </recommendedName>
</protein>
<proteinExistence type="predicted"/>
<dbReference type="GO" id="GO:0098831">
    <property type="term" value="C:presynaptic active zone cytoplasmic component"/>
    <property type="evidence" value="ECO:0007669"/>
    <property type="project" value="TreeGrafter"/>
</dbReference>
<feature type="region of interest" description="Disordered" evidence="2">
    <location>
        <begin position="1112"/>
        <end position="1146"/>
    </location>
</feature>
<dbReference type="PROSITE" id="PS50004">
    <property type="entry name" value="C2"/>
    <property type="match status" value="1"/>
</dbReference>
<dbReference type="GO" id="GO:0031594">
    <property type="term" value="C:neuromuscular junction"/>
    <property type="evidence" value="ECO:0007669"/>
    <property type="project" value="TreeGrafter"/>
</dbReference>
<dbReference type="PANTHER" id="PTHR10480:SF12">
    <property type="entry name" value="UNC-13, ISOFORM E"/>
    <property type="match status" value="1"/>
</dbReference>
<accession>A0A921YUF0</accession>
<feature type="compositionally biased region" description="Basic residues" evidence="2">
    <location>
        <begin position="1112"/>
        <end position="1124"/>
    </location>
</feature>
<evidence type="ECO:0000313" key="4">
    <source>
        <dbReference type="EMBL" id="KAG6444887.1"/>
    </source>
</evidence>
<reference evidence="4" key="1">
    <citation type="journal article" date="2016" name="Insect Biochem. Mol. Biol.">
        <title>Multifaceted biological insights from a draft genome sequence of the tobacco hornworm moth, Manduca sexta.</title>
        <authorList>
            <person name="Kanost M.R."/>
            <person name="Arrese E.L."/>
            <person name="Cao X."/>
            <person name="Chen Y.R."/>
            <person name="Chellapilla S."/>
            <person name="Goldsmith M.R."/>
            <person name="Grosse-Wilde E."/>
            <person name="Heckel D.G."/>
            <person name="Herndon N."/>
            <person name="Jiang H."/>
            <person name="Papanicolaou A."/>
            <person name="Qu J."/>
            <person name="Soulages J.L."/>
            <person name="Vogel H."/>
            <person name="Walters J."/>
            <person name="Waterhouse R.M."/>
            <person name="Ahn S.J."/>
            <person name="Almeida F.C."/>
            <person name="An C."/>
            <person name="Aqrawi P."/>
            <person name="Bretschneider A."/>
            <person name="Bryant W.B."/>
            <person name="Bucks S."/>
            <person name="Chao H."/>
            <person name="Chevignon G."/>
            <person name="Christen J.M."/>
            <person name="Clarke D.F."/>
            <person name="Dittmer N.T."/>
            <person name="Ferguson L.C.F."/>
            <person name="Garavelou S."/>
            <person name="Gordon K.H.J."/>
            <person name="Gunaratna R.T."/>
            <person name="Han Y."/>
            <person name="Hauser F."/>
            <person name="He Y."/>
            <person name="Heidel-Fischer H."/>
            <person name="Hirsh A."/>
            <person name="Hu Y."/>
            <person name="Jiang H."/>
            <person name="Kalra D."/>
            <person name="Klinner C."/>
            <person name="Konig C."/>
            <person name="Kovar C."/>
            <person name="Kroll A.R."/>
            <person name="Kuwar S.S."/>
            <person name="Lee S.L."/>
            <person name="Lehman R."/>
            <person name="Li K."/>
            <person name="Li Z."/>
            <person name="Liang H."/>
            <person name="Lovelace S."/>
            <person name="Lu Z."/>
            <person name="Mansfield J.H."/>
            <person name="McCulloch K.J."/>
            <person name="Mathew T."/>
            <person name="Morton B."/>
            <person name="Muzny D.M."/>
            <person name="Neunemann D."/>
            <person name="Ongeri F."/>
            <person name="Pauchet Y."/>
            <person name="Pu L.L."/>
            <person name="Pyrousis I."/>
            <person name="Rao X.J."/>
            <person name="Redding A."/>
            <person name="Roesel C."/>
            <person name="Sanchez-Gracia A."/>
            <person name="Schaack S."/>
            <person name="Shukla A."/>
            <person name="Tetreau G."/>
            <person name="Wang Y."/>
            <person name="Xiong G.H."/>
            <person name="Traut W."/>
            <person name="Walsh T.K."/>
            <person name="Worley K.C."/>
            <person name="Wu D."/>
            <person name="Wu W."/>
            <person name="Wu Y.Q."/>
            <person name="Zhang X."/>
            <person name="Zou Z."/>
            <person name="Zucker H."/>
            <person name="Briscoe A.D."/>
            <person name="Burmester T."/>
            <person name="Clem R.J."/>
            <person name="Feyereisen R."/>
            <person name="Grimmelikhuijzen C.J.P."/>
            <person name="Hamodrakas S.J."/>
            <person name="Hansson B.S."/>
            <person name="Huguet E."/>
            <person name="Jermiin L.S."/>
            <person name="Lan Q."/>
            <person name="Lehman H.K."/>
            <person name="Lorenzen M."/>
            <person name="Merzendorfer H."/>
            <person name="Michalopoulos I."/>
            <person name="Morton D.B."/>
            <person name="Muthukrishnan S."/>
            <person name="Oakeshott J.G."/>
            <person name="Palmer W."/>
            <person name="Park Y."/>
            <person name="Passarelli A.L."/>
            <person name="Rozas J."/>
            <person name="Schwartz L.M."/>
            <person name="Smith W."/>
            <person name="Southgate A."/>
            <person name="Vilcinskas A."/>
            <person name="Vogt R."/>
            <person name="Wang P."/>
            <person name="Werren J."/>
            <person name="Yu X.Q."/>
            <person name="Zhou J.J."/>
            <person name="Brown S.J."/>
            <person name="Scherer S.E."/>
            <person name="Richards S."/>
            <person name="Blissard G.W."/>
        </authorList>
    </citation>
    <scope>NUCLEOTIDE SEQUENCE</scope>
</reference>
<feature type="compositionally biased region" description="Polar residues" evidence="2">
    <location>
        <begin position="393"/>
        <end position="409"/>
    </location>
</feature>
<feature type="region of interest" description="Disordered" evidence="2">
    <location>
        <begin position="550"/>
        <end position="572"/>
    </location>
</feature>
<sequence length="1306" mass="149230">MAALSTLEKEGCKKGALCWYSRRVYSYINSVGDSSSRRLSVATQFNTYVTLKLQNVKSTTVTVKGPTPCWEQDFLFEINDINLGLLVEVWNKGVIWDRALGYHYLPLTSVAYNEQECGGRWVELEAQLMMRGGAVVGTTGPTGHALLLDCRFEPPFDAEGTGGADLQRKLDLLNGTLDAERAEQARRQMQYIAHSGYSEDSDYTSDLNYPVGQHANCSASQFRSAAHQMHTPQRSLEASRENSYERDEYHIHGDTDPLYYNSQPRTNRIETWSQLHAQASVESAISWRTAADWQSGEEQRRPSLERQNTLYDDSMGFGYDTYTATTHIRDHSHLSQQASYEEYYDSSSYPYPTYVDDSRQWDSGGQYGGLYDYGLTPTEYENIVNKRRSSVVQLPQVPTKQSMMSSRYSDYNEMAPYRPRPRRTAASLPATPSSTPKRGRVLPVPPGSDAGSVRSRGRRLPRPPPAPAPVQPALPARLQPAPPAPAPAALVHTHVPYVPEPEKVVTSVSYGYDSYGYQSEYQDTATEQFQDNNYTTSYDEDGMQPFFDETPHATPPAAAQKTPWTETETSTQFTYPVASEGESLLPKSVPSTISSYLPQPPVTSQQEIYQDQNYQRYDYQYDSQQYQYEQQDQYHEQHQYQEKNDYQYQQQYQDEQKQHQISQQYEQEQQYEDEQYQYQQQQNQQYQQQQEYEQEQQLEYQQQQQFQQQKDLQQQQQQQQQQLQHQQQKQQQLLQQQQQQQQQKQPAQQLQSSVLTGAATLGSLMAGGAKKLGSFFGAAAAAVAAPSVPQPPQQSIAVTTAPMTQFTSSVAPVTPFTSTIPVTTSVPEVSPAVPTSTATTTVPTLPRTPSLKRQESIQRPSVRRTRTLPDAPEDLAQSSIDESAYEDEYHKTEYEQTIERDRTSLERYRDEEYPHDLTYEEEIEERRMSEAPSSPRSPSIQKTASPTRSLSQMRKPSVDSYHSQTPSIIDRRTSQSSFHHEDKVAVVTTQEETITEKSKVTFQDSRTTYHEVPEENDRFQTQESFDEHVDEYQDDTYREDDTFHEQDEKFDDQDQFQRDDQYQEDSVFQEQERHDEQAEFQPEQPKLTPKQRWHRAYNKIVMQLNGTKTLRKRWRKRARPRYRHPAGDRGPIDTAPIDTLYANSPGDNSAQLFRRRECVIDMFRSRKGQAISEADVRRDQTYQSRSVMSGSRLRVRRGSSLTDLDKLRCSGGSSGGGSIGDLMNMFSGSATSVGSDTLVARTVPLETVRRNIPPMTTPPSRPPSSPLIHVSRPVGPLTMAQRTLRFSRLLKYQPCSADVLITLVSY</sequence>
<dbReference type="SMART" id="SM00239">
    <property type="entry name" value="C2"/>
    <property type="match status" value="1"/>
</dbReference>
<feature type="compositionally biased region" description="Basic and acidic residues" evidence="2">
    <location>
        <begin position="887"/>
        <end position="929"/>
    </location>
</feature>
<keyword evidence="1" id="KW-0175">Coiled coil</keyword>
<feature type="compositionally biased region" description="Low complexity" evidence="2">
    <location>
        <begin position="829"/>
        <end position="851"/>
    </location>
</feature>
<feature type="region of interest" description="Disordered" evidence="2">
    <location>
        <begin position="1047"/>
        <end position="1091"/>
    </location>
</feature>
<feature type="compositionally biased region" description="Basic and acidic residues" evidence="2">
    <location>
        <begin position="1007"/>
        <end position="1025"/>
    </location>
</feature>
<feature type="region of interest" description="Disordered" evidence="2">
    <location>
        <begin position="222"/>
        <end position="242"/>
    </location>
</feature>
<dbReference type="GO" id="GO:0099525">
    <property type="term" value="P:presynaptic dense core vesicle exocytosis"/>
    <property type="evidence" value="ECO:0007669"/>
    <property type="project" value="TreeGrafter"/>
</dbReference>
<dbReference type="PANTHER" id="PTHR10480">
    <property type="entry name" value="PROTEIN UNC-13 HOMOLOG"/>
    <property type="match status" value="1"/>
</dbReference>
<dbReference type="GO" id="GO:0061789">
    <property type="term" value="P:dense core granule priming"/>
    <property type="evidence" value="ECO:0007669"/>
    <property type="project" value="TreeGrafter"/>
</dbReference>
<feature type="coiled-coil region" evidence="1">
    <location>
        <begin position="709"/>
        <end position="743"/>
    </location>
</feature>
<dbReference type="InterPro" id="IPR027080">
    <property type="entry name" value="Unc-13"/>
</dbReference>
<dbReference type="GO" id="GO:0030672">
    <property type="term" value="C:synaptic vesicle membrane"/>
    <property type="evidence" value="ECO:0007669"/>
    <property type="project" value="TreeGrafter"/>
</dbReference>
<name>A0A921YUF0_MANSE</name>
<organism evidence="4 5">
    <name type="scientific">Manduca sexta</name>
    <name type="common">Tobacco hawkmoth</name>
    <name type="synonym">Tobacco hornworm</name>
    <dbReference type="NCBI Taxonomy" id="7130"/>
    <lineage>
        <taxon>Eukaryota</taxon>
        <taxon>Metazoa</taxon>
        <taxon>Ecdysozoa</taxon>
        <taxon>Arthropoda</taxon>
        <taxon>Hexapoda</taxon>
        <taxon>Insecta</taxon>
        <taxon>Pterygota</taxon>
        <taxon>Neoptera</taxon>
        <taxon>Endopterygota</taxon>
        <taxon>Lepidoptera</taxon>
        <taxon>Glossata</taxon>
        <taxon>Ditrysia</taxon>
        <taxon>Bombycoidea</taxon>
        <taxon>Sphingidae</taxon>
        <taxon>Sphinginae</taxon>
        <taxon>Sphingini</taxon>
        <taxon>Manduca</taxon>
    </lineage>
</organism>
<feature type="region of interest" description="Disordered" evidence="2">
    <location>
        <begin position="827"/>
        <end position="979"/>
    </location>
</feature>
<reference evidence="4" key="2">
    <citation type="submission" date="2020-12" db="EMBL/GenBank/DDBJ databases">
        <authorList>
            <person name="Kanost M."/>
        </authorList>
    </citation>
    <scope>NUCLEOTIDE SEQUENCE</scope>
</reference>
<evidence type="ECO:0000313" key="5">
    <source>
        <dbReference type="Proteomes" id="UP000791440"/>
    </source>
</evidence>
<dbReference type="GO" id="GO:0035249">
    <property type="term" value="P:synaptic transmission, glutamatergic"/>
    <property type="evidence" value="ECO:0007669"/>
    <property type="project" value="TreeGrafter"/>
</dbReference>
<feature type="region of interest" description="Disordered" evidence="2">
    <location>
        <begin position="1002"/>
        <end position="1025"/>
    </location>
</feature>
<feature type="region of interest" description="Disordered" evidence="2">
    <location>
        <begin position="649"/>
        <end position="676"/>
    </location>
</feature>
<dbReference type="EMBL" id="JH668314">
    <property type="protein sequence ID" value="KAG6444887.1"/>
    <property type="molecule type" value="Genomic_DNA"/>
</dbReference>
<feature type="compositionally biased region" description="Polar residues" evidence="2">
    <location>
        <begin position="562"/>
        <end position="572"/>
    </location>
</feature>